<dbReference type="Proteomes" id="UP000183015">
    <property type="component" value="Unassembled WGS sequence"/>
</dbReference>
<evidence type="ECO:0008006" key="4">
    <source>
        <dbReference type="Google" id="ProtNLM"/>
    </source>
</evidence>
<dbReference type="OrthoDB" id="6311549at2"/>
<dbReference type="RefSeq" id="WP_042445005.1">
    <property type="nucleotide sequence ID" value="NZ_BBPN01000008.1"/>
</dbReference>
<proteinExistence type="predicted"/>
<organism evidence="2 3">
    <name type="scientific">Streptacidiphilus jiangxiensis</name>
    <dbReference type="NCBI Taxonomy" id="235985"/>
    <lineage>
        <taxon>Bacteria</taxon>
        <taxon>Bacillati</taxon>
        <taxon>Actinomycetota</taxon>
        <taxon>Actinomycetes</taxon>
        <taxon>Kitasatosporales</taxon>
        <taxon>Streptomycetaceae</taxon>
        <taxon>Streptacidiphilus</taxon>
    </lineage>
</organism>
<evidence type="ECO:0000313" key="2">
    <source>
        <dbReference type="EMBL" id="SEL98142.1"/>
    </source>
</evidence>
<feature type="compositionally biased region" description="Polar residues" evidence="1">
    <location>
        <begin position="9"/>
        <end position="18"/>
    </location>
</feature>
<dbReference type="InterPro" id="IPR011051">
    <property type="entry name" value="RmlC_Cupin_sf"/>
</dbReference>
<gene>
    <name evidence="2" type="ORF">SAMN05414137_11650</name>
</gene>
<dbReference type="AlphaFoldDB" id="A0A1H7UM27"/>
<dbReference type="EMBL" id="FOAZ01000016">
    <property type="protein sequence ID" value="SEL98142.1"/>
    <property type="molecule type" value="Genomic_DNA"/>
</dbReference>
<protein>
    <recommendedName>
        <fullName evidence="4">Cupin domain-containing protein</fullName>
    </recommendedName>
</protein>
<evidence type="ECO:0000256" key="1">
    <source>
        <dbReference type="SAM" id="MobiDB-lite"/>
    </source>
</evidence>
<name>A0A1H7UM27_STRJI</name>
<reference evidence="3" key="1">
    <citation type="submission" date="2016-10" db="EMBL/GenBank/DDBJ databases">
        <authorList>
            <person name="Varghese N."/>
        </authorList>
    </citation>
    <scope>NUCLEOTIDE SEQUENCE [LARGE SCALE GENOMIC DNA]</scope>
    <source>
        <strain evidence="3">DSM 45096 / BCRC 16803 / CGMCC 4.1857 / CIP 109030 / JCM 12277 / KCTC 19219 / NBRC 100920 / 33214</strain>
    </source>
</reference>
<dbReference type="SUPFAM" id="SSF51182">
    <property type="entry name" value="RmlC-like cupins"/>
    <property type="match status" value="1"/>
</dbReference>
<keyword evidence="3" id="KW-1185">Reference proteome</keyword>
<feature type="region of interest" description="Disordered" evidence="1">
    <location>
        <begin position="1"/>
        <end position="22"/>
    </location>
</feature>
<dbReference type="STRING" id="235985.SAMN05414137_11650"/>
<evidence type="ECO:0000313" key="3">
    <source>
        <dbReference type="Proteomes" id="UP000183015"/>
    </source>
</evidence>
<sequence length="115" mass="11729">MLAPAIATTHPSHGTTTVPRLAPEAGPFPRLAAVRLHVPARSTVRDPVPTDAELLLVGVSGTVEASHPYGMRTVTPGSITTLPSGEGLNLINDGLRGATLLAVLVTAASPSPQQV</sequence>
<accession>A0A1H7UM27</accession>